<feature type="non-terminal residue" evidence="1">
    <location>
        <position position="95"/>
    </location>
</feature>
<evidence type="ECO:0000313" key="2">
    <source>
        <dbReference type="Proteomes" id="UP000018837"/>
    </source>
</evidence>
<evidence type="ECO:0000313" key="1">
    <source>
        <dbReference type="EMBL" id="ETK02595.1"/>
    </source>
</evidence>
<feature type="non-terminal residue" evidence="1">
    <location>
        <position position="1"/>
    </location>
</feature>
<proteinExistence type="predicted"/>
<dbReference type="AlphaFoldDB" id="W2C645"/>
<name>W2C645_9BACT</name>
<sequence length="95" mass="11448">IHHVYYAVFQYMKYELAHTDMEPLSYEEQTVKAKEYRMGSHDFIIKEIRRRIGRLANLDTAKDFARDVRELKGDRIDADYRSRQFTLEESLACKR</sequence>
<protein>
    <submittedName>
        <fullName evidence="1">Uncharacterized protein</fullName>
    </submittedName>
</protein>
<accession>W2C645</accession>
<dbReference type="Gene3D" id="1.20.120.330">
    <property type="entry name" value="Nucleotidyltransferases domain 2"/>
    <property type="match status" value="1"/>
</dbReference>
<dbReference type="Proteomes" id="UP000018837">
    <property type="component" value="Unassembled WGS sequence"/>
</dbReference>
<gene>
    <name evidence="1" type="ORF">N425_03460</name>
</gene>
<comment type="caution">
    <text evidence="1">The sequence shown here is derived from an EMBL/GenBank/DDBJ whole genome shotgun (WGS) entry which is preliminary data.</text>
</comment>
<reference evidence="1 2" key="1">
    <citation type="submission" date="2013-11" db="EMBL/GenBank/DDBJ databases">
        <title>Single cell genomics of uncultured Tannerella BU063 (oral taxon 286).</title>
        <authorList>
            <person name="Beall C.J."/>
            <person name="Campbell A.G."/>
            <person name="Griffen A.L."/>
            <person name="Podar M."/>
            <person name="Leys E.J."/>
        </authorList>
    </citation>
    <scope>NUCLEOTIDE SEQUENCE [LARGE SCALE GENOMIC DNA]</scope>
    <source>
        <strain evidence="1">Cell 2</strain>
    </source>
</reference>
<organism evidence="1 2">
    <name type="scientific">Tannerella sp. oral taxon BU063 isolate Cell 2</name>
    <dbReference type="NCBI Taxonomy" id="1411148"/>
    <lineage>
        <taxon>Bacteria</taxon>
        <taxon>Pseudomonadati</taxon>
        <taxon>Bacteroidota</taxon>
        <taxon>Bacteroidia</taxon>
        <taxon>Bacteroidales</taxon>
        <taxon>Tannerellaceae</taxon>
        <taxon>Tannerella</taxon>
    </lineage>
</organism>
<dbReference type="EMBL" id="AYUF01000330">
    <property type="protein sequence ID" value="ETK02595.1"/>
    <property type="molecule type" value="Genomic_DNA"/>
</dbReference>